<dbReference type="PROSITE" id="PS00455">
    <property type="entry name" value="AMP_BINDING"/>
    <property type="match status" value="1"/>
</dbReference>
<evidence type="ECO:0000256" key="3">
    <source>
        <dbReference type="ARBA" id="ARBA00051915"/>
    </source>
</evidence>
<comment type="similarity">
    <text evidence="1">Belongs to the ATP-dependent AMP-binding enzyme family.</text>
</comment>
<evidence type="ECO:0000256" key="5">
    <source>
        <dbReference type="ARBA" id="ARBA00067668"/>
    </source>
</evidence>
<dbReference type="SUPFAM" id="SSF56801">
    <property type="entry name" value="Acetyl-CoA synthetase-like"/>
    <property type="match status" value="1"/>
</dbReference>
<evidence type="ECO:0000313" key="9">
    <source>
        <dbReference type="Proteomes" id="UP000773614"/>
    </source>
</evidence>
<comment type="caution">
    <text evidence="8">The sequence shown here is derived from an EMBL/GenBank/DDBJ whole genome shotgun (WGS) entry which is preliminary data.</text>
</comment>
<evidence type="ECO:0000256" key="1">
    <source>
        <dbReference type="ARBA" id="ARBA00006432"/>
    </source>
</evidence>
<comment type="catalytic activity">
    <reaction evidence="3">
        <text>3-(methylsulfanyl)propanoate + ATP + CoA = 3-(methylsulfanyl)propanoyl-CoA + AMP + diphosphate</text>
        <dbReference type="Rhea" id="RHEA:43052"/>
        <dbReference type="ChEBI" id="CHEBI:30616"/>
        <dbReference type="ChEBI" id="CHEBI:33019"/>
        <dbReference type="ChEBI" id="CHEBI:49016"/>
        <dbReference type="ChEBI" id="CHEBI:57287"/>
        <dbReference type="ChEBI" id="CHEBI:82815"/>
        <dbReference type="ChEBI" id="CHEBI:456215"/>
        <dbReference type="EC" id="6.2.1.44"/>
    </reaction>
    <physiologicalReaction direction="left-to-right" evidence="3">
        <dbReference type="Rhea" id="RHEA:43053"/>
    </physiologicalReaction>
</comment>
<dbReference type="InterPro" id="IPR020845">
    <property type="entry name" value="AMP-binding_CS"/>
</dbReference>
<protein>
    <recommendedName>
        <fullName evidence="5">3-methylmercaptopropionyl-CoA ligase</fullName>
        <ecNumber evidence="4">6.2.1.44</ecNumber>
    </recommendedName>
</protein>
<dbReference type="Pfam" id="PF00501">
    <property type="entry name" value="AMP-binding"/>
    <property type="match status" value="1"/>
</dbReference>
<dbReference type="OrthoDB" id="9803968at2"/>
<dbReference type="InterPro" id="IPR050237">
    <property type="entry name" value="ATP-dep_AMP-bd_enzyme"/>
</dbReference>
<keyword evidence="9" id="KW-1185">Reference proteome</keyword>
<evidence type="ECO:0000259" key="6">
    <source>
        <dbReference type="Pfam" id="PF00501"/>
    </source>
</evidence>
<dbReference type="EMBL" id="SPKJ01000007">
    <property type="protein sequence ID" value="MYZ46891.1"/>
    <property type="molecule type" value="Genomic_DNA"/>
</dbReference>
<feature type="domain" description="AMP-binding enzyme C-terminal" evidence="7">
    <location>
        <begin position="432"/>
        <end position="507"/>
    </location>
</feature>
<dbReference type="PANTHER" id="PTHR43767">
    <property type="entry name" value="LONG-CHAIN-FATTY-ACID--COA LIGASE"/>
    <property type="match status" value="1"/>
</dbReference>
<dbReference type="Pfam" id="PF13193">
    <property type="entry name" value="AMP-binding_C"/>
    <property type="match status" value="1"/>
</dbReference>
<dbReference type="Gene3D" id="3.30.300.30">
    <property type="match status" value="1"/>
</dbReference>
<dbReference type="AlphaFoldDB" id="A0A964T1X3"/>
<dbReference type="InterPro" id="IPR045851">
    <property type="entry name" value="AMP-bd_C_sf"/>
</dbReference>
<dbReference type="EC" id="6.2.1.44" evidence="4"/>
<evidence type="ECO:0000259" key="7">
    <source>
        <dbReference type="Pfam" id="PF13193"/>
    </source>
</evidence>
<dbReference type="RefSeq" id="WP_161139233.1">
    <property type="nucleotide sequence ID" value="NZ_SPKJ01000007.1"/>
</dbReference>
<gene>
    <name evidence="8" type="ORF">E4O86_04095</name>
</gene>
<dbReference type="Gene3D" id="3.40.50.12780">
    <property type="entry name" value="N-terminal domain of ligase-like"/>
    <property type="match status" value="1"/>
</dbReference>
<dbReference type="Proteomes" id="UP000773614">
    <property type="component" value="Unassembled WGS sequence"/>
</dbReference>
<dbReference type="InterPro" id="IPR025110">
    <property type="entry name" value="AMP-bd_C"/>
</dbReference>
<evidence type="ECO:0000256" key="4">
    <source>
        <dbReference type="ARBA" id="ARBA00066616"/>
    </source>
</evidence>
<keyword evidence="2 8" id="KW-0436">Ligase</keyword>
<dbReference type="InterPro" id="IPR000873">
    <property type="entry name" value="AMP-dep_synth/lig_dom"/>
</dbReference>
<evidence type="ECO:0000256" key="2">
    <source>
        <dbReference type="ARBA" id="ARBA00022598"/>
    </source>
</evidence>
<reference evidence="8" key="1">
    <citation type="submission" date="2019-03" db="EMBL/GenBank/DDBJ databases">
        <title>Afifella sp. nov., isolated from activated sludge.</title>
        <authorList>
            <person name="Li Q."/>
            <person name="Liu Y."/>
        </authorList>
    </citation>
    <scope>NUCLEOTIDE SEQUENCE</scope>
    <source>
        <strain evidence="8">L72</strain>
    </source>
</reference>
<evidence type="ECO:0000313" key="8">
    <source>
        <dbReference type="EMBL" id="MYZ46891.1"/>
    </source>
</evidence>
<dbReference type="FunFam" id="3.30.300.30:FF:000008">
    <property type="entry name" value="2,3-dihydroxybenzoate-AMP ligase"/>
    <property type="match status" value="1"/>
</dbReference>
<dbReference type="GO" id="GO:0016877">
    <property type="term" value="F:ligase activity, forming carbon-sulfur bonds"/>
    <property type="evidence" value="ECO:0007669"/>
    <property type="project" value="UniProtKB-ARBA"/>
</dbReference>
<proteinExistence type="inferred from homology"/>
<organism evidence="8 9">
    <name type="scientific">Propylenella binzhouense</name>
    <dbReference type="NCBI Taxonomy" id="2555902"/>
    <lineage>
        <taxon>Bacteria</taxon>
        <taxon>Pseudomonadati</taxon>
        <taxon>Pseudomonadota</taxon>
        <taxon>Alphaproteobacteria</taxon>
        <taxon>Hyphomicrobiales</taxon>
        <taxon>Propylenellaceae</taxon>
        <taxon>Propylenella</taxon>
    </lineage>
</organism>
<dbReference type="InterPro" id="IPR042099">
    <property type="entry name" value="ANL_N_sf"/>
</dbReference>
<name>A0A964T1X3_9HYPH</name>
<sequence>MNPPFSRTYPDLLRENAACRGDAPAAICGDRTVTYAELAARAASVCARLRRLGIRRGARVGMIMSNRIEWLEICFGASMAGAVVVPFSTWSTRKELEFLLPDSRVEVLFSLARFGDRDFLSDLTEIDVGDIDVVIVGATGGLPDGFGDFASFSEEVASHDLLPPGEGPTADDDALVLYTSGSTSAPKAVRLKQHGVVENGFNIGERQGLRPSDRVLLSAPLFWSYGGANALPAAFTHGACLVLLEKFDPAAALDAIERLGCTAIYTLPAMTSAMVRQEGFNLKRTASLRTGLTIGSPQEFMVAVEKLGVPELCNIYGATETYGNCAVTWHYWPVARRAACQGFPLPGQEFRFRDEETGELVAPGQPGLLEVRGYITPGYSGKSAELNAKVFTDDGFYCTGDLGRLDADGAFVFVGRSTEMIKRAGINVSPAEIEEVLLQHDKVARAAVIGVPDMERGEVIVAFVVENPGAGVSPEELVRHLKGQLSKYKIPDRIEICDALPLTPTGKLHRKQLKASAIALAGGKAEASS</sequence>
<feature type="domain" description="AMP-dependent synthetase/ligase" evidence="6">
    <location>
        <begin position="14"/>
        <end position="379"/>
    </location>
</feature>
<accession>A0A964T1X3</accession>
<dbReference type="PANTHER" id="PTHR43767:SF12">
    <property type="entry name" value="AMP-DEPENDENT SYNTHETASE AND LIGASE"/>
    <property type="match status" value="1"/>
</dbReference>